<dbReference type="EMBL" id="BMPG01000008">
    <property type="protein sequence ID" value="GGL73047.1"/>
    <property type="molecule type" value="Genomic_DNA"/>
</dbReference>
<keyword evidence="3" id="KW-1185">Reference proteome</keyword>
<evidence type="ECO:0000313" key="2">
    <source>
        <dbReference type="EMBL" id="GGL73047.1"/>
    </source>
</evidence>
<organism evidence="2 3">
    <name type="scientific">Halocalculus aciditolerans</name>
    <dbReference type="NCBI Taxonomy" id="1383812"/>
    <lineage>
        <taxon>Archaea</taxon>
        <taxon>Methanobacteriati</taxon>
        <taxon>Methanobacteriota</taxon>
        <taxon>Stenosarchaea group</taxon>
        <taxon>Halobacteria</taxon>
        <taxon>Halobacteriales</taxon>
        <taxon>Halobacteriaceae</taxon>
        <taxon>Halocalculus</taxon>
    </lineage>
</organism>
<dbReference type="Gene3D" id="3.40.720.10">
    <property type="entry name" value="Alkaline Phosphatase, subunit A"/>
    <property type="match status" value="1"/>
</dbReference>
<dbReference type="InterPro" id="IPR017850">
    <property type="entry name" value="Alkaline_phosphatase_core_sf"/>
</dbReference>
<dbReference type="InterPro" id="IPR000917">
    <property type="entry name" value="Sulfatase_N"/>
</dbReference>
<comment type="caution">
    <text evidence="2">The sequence shown here is derived from an EMBL/GenBank/DDBJ whole genome shotgun (WGS) entry which is preliminary data.</text>
</comment>
<dbReference type="AlphaFoldDB" id="A0A830FPB9"/>
<evidence type="ECO:0000313" key="3">
    <source>
        <dbReference type="Proteomes" id="UP000607197"/>
    </source>
</evidence>
<dbReference type="OrthoDB" id="102174at2157"/>
<proteinExistence type="predicted"/>
<reference evidence="2" key="2">
    <citation type="submission" date="2020-09" db="EMBL/GenBank/DDBJ databases">
        <authorList>
            <person name="Sun Q."/>
            <person name="Ohkuma M."/>
        </authorList>
    </citation>
    <scope>NUCLEOTIDE SEQUENCE</scope>
    <source>
        <strain evidence="2">JCM 19596</strain>
    </source>
</reference>
<feature type="domain" description="Sulfatase N-terminal" evidence="1">
    <location>
        <begin position="30"/>
        <end position="334"/>
    </location>
</feature>
<gene>
    <name evidence="2" type="ORF">GCM10009039_33860</name>
</gene>
<evidence type="ECO:0000259" key="1">
    <source>
        <dbReference type="Pfam" id="PF00884"/>
    </source>
</evidence>
<dbReference type="PANTHER" id="PTHR43751:SF3">
    <property type="entry name" value="SULFATASE N-TERMINAL DOMAIN-CONTAINING PROTEIN"/>
    <property type="match status" value="1"/>
</dbReference>
<dbReference type="SUPFAM" id="SSF53649">
    <property type="entry name" value="Alkaline phosphatase-like"/>
    <property type="match status" value="1"/>
</dbReference>
<dbReference type="CDD" id="cd16148">
    <property type="entry name" value="sulfatase_like"/>
    <property type="match status" value="1"/>
</dbReference>
<protein>
    <recommendedName>
        <fullName evidence="1">Sulfatase N-terminal domain-containing protein</fullName>
    </recommendedName>
</protein>
<reference evidence="2" key="1">
    <citation type="journal article" date="2014" name="Int. J. Syst. Evol. Microbiol.">
        <title>Complete genome sequence of Corynebacterium casei LMG S-19264T (=DSM 44701T), isolated from a smear-ripened cheese.</title>
        <authorList>
            <consortium name="US DOE Joint Genome Institute (JGI-PGF)"/>
            <person name="Walter F."/>
            <person name="Albersmeier A."/>
            <person name="Kalinowski J."/>
            <person name="Ruckert C."/>
        </authorList>
    </citation>
    <scope>NUCLEOTIDE SEQUENCE</scope>
    <source>
        <strain evidence="2">JCM 19596</strain>
    </source>
</reference>
<dbReference type="Pfam" id="PF00884">
    <property type="entry name" value="Sulfatase"/>
    <property type="match status" value="1"/>
</dbReference>
<name>A0A830FPB9_9EURY</name>
<sequence length="451" mass="51193">MDSEQPPSIALVVLDTLRKDYFDKFFDWLPGIRFENAYSTSQWTIPAHASIFTGQYPLEVGVHSKHLYFDCPEPALAETLADHEYTTRGFSANPNLSGHFGFDRGFDTFESPLDLMHLNSDRIIDWKSFVDESSHSGLSMYAHGVLKCIFGDCNTVMSFRSGLQQVLSDNTYTNPGGSEEVQNWLTRQTFDDPSFLFLNLMEAHEPYWAPDEYMSVETPNLTHSIGDLVFEDEPNQTKTNPERIVTAYECCARYLSDQYRDLFEQLSAMFDYVITVADHGELLGEHDAWNHEHGIYPELTHVPLVVSGEGLKGKRDDVVSLVDIHTTVLRLAGIDNNQATQGQNLFDTNSERDILTQYTGLTPWSEDRLRESDTSDDILEKYDEELYGIATPDGSYAYQTVDKADVIGEGIDEPEERIQRLVNDLTVRNVESQDDAIPDDVRQQLEDLGYA</sequence>
<dbReference type="InterPro" id="IPR052701">
    <property type="entry name" value="GAG_Ulvan_Degrading_Sulfatases"/>
</dbReference>
<accession>A0A830FPB9</accession>
<dbReference type="Proteomes" id="UP000607197">
    <property type="component" value="Unassembled WGS sequence"/>
</dbReference>
<dbReference type="RefSeq" id="WP_188980999.1">
    <property type="nucleotide sequence ID" value="NZ_BMPG01000008.1"/>
</dbReference>
<dbReference type="PANTHER" id="PTHR43751">
    <property type="entry name" value="SULFATASE"/>
    <property type="match status" value="1"/>
</dbReference>